<protein>
    <submittedName>
        <fullName evidence="1">Uncharacterized protein</fullName>
    </submittedName>
</protein>
<gene>
    <name evidence="1" type="ORF">H6G83_25585</name>
</gene>
<name>A0ABR8D9Y9_9NOST</name>
<accession>A0ABR8D9Y9</accession>
<keyword evidence="2" id="KW-1185">Reference proteome</keyword>
<dbReference type="EMBL" id="JACJSG010000042">
    <property type="protein sequence ID" value="MBD2503939.1"/>
    <property type="molecule type" value="Genomic_DNA"/>
</dbReference>
<evidence type="ECO:0000313" key="2">
    <source>
        <dbReference type="Proteomes" id="UP000661112"/>
    </source>
</evidence>
<dbReference type="RefSeq" id="WP_190477215.1">
    <property type="nucleotide sequence ID" value="NZ_JACJSG010000042.1"/>
</dbReference>
<comment type="caution">
    <text evidence="1">The sequence shown here is derived from an EMBL/GenBank/DDBJ whole genome shotgun (WGS) entry which is preliminary data.</text>
</comment>
<evidence type="ECO:0000313" key="1">
    <source>
        <dbReference type="EMBL" id="MBD2503939.1"/>
    </source>
</evidence>
<reference evidence="1 2" key="1">
    <citation type="journal article" date="2020" name="ISME J.">
        <title>Comparative genomics reveals insights into cyanobacterial evolution and habitat adaptation.</title>
        <authorList>
            <person name="Chen M.Y."/>
            <person name="Teng W.K."/>
            <person name="Zhao L."/>
            <person name="Hu C.X."/>
            <person name="Zhou Y.K."/>
            <person name="Han B.P."/>
            <person name="Song L.R."/>
            <person name="Shu W.S."/>
        </authorList>
    </citation>
    <scope>NUCLEOTIDE SEQUENCE [LARGE SCALE GENOMIC DNA]</scope>
    <source>
        <strain evidence="1 2">FACHB-119</strain>
    </source>
</reference>
<organism evidence="1 2">
    <name type="scientific">Anabaena azotica FACHB-119</name>
    <dbReference type="NCBI Taxonomy" id="947527"/>
    <lineage>
        <taxon>Bacteria</taxon>
        <taxon>Bacillati</taxon>
        <taxon>Cyanobacteriota</taxon>
        <taxon>Cyanophyceae</taxon>
        <taxon>Nostocales</taxon>
        <taxon>Nostocaceae</taxon>
        <taxon>Anabaena</taxon>
        <taxon>Anabaena azotica</taxon>
    </lineage>
</organism>
<sequence>MEQIVPDNIELMQQSPSVKSLGLLRGKEDISIFIPTSIADDFSMVCDYKNLLKIEPEPELIVLNYK</sequence>
<proteinExistence type="predicted"/>
<dbReference type="Proteomes" id="UP000661112">
    <property type="component" value="Unassembled WGS sequence"/>
</dbReference>